<proteinExistence type="predicted"/>
<evidence type="ECO:0008006" key="3">
    <source>
        <dbReference type="Google" id="ProtNLM"/>
    </source>
</evidence>
<reference evidence="1 2" key="1">
    <citation type="journal article" date="2020" name="Cell">
        <title>Large-Scale Comparative Analyses of Tick Genomes Elucidate Their Genetic Diversity and Vector Capacities.</title>
        <authorList>
            <consortium name="Tick Genome and Microbiome Consortium (TIGMIC)"/>
            <person name="Jia N."/>
            <person name="Wang J."/>
            <person name="Shi W."/>
            <person name="Du L."/>
            <person name="Sun Y."/>
            <person name="Zhan W."/>
            <person name="Jiang J.F."/>
            <person name="Wang Q."/>
            <person name="Zhang B."/>
            <person name="Ji P."/>
            <person name="Bell-Sakyi L."/>
            <person name="Cui X.M."/>
            <person name="Yuan T.T."/>
            <person name="Jiang B.G."/>
            <person name="Yang W.F."/>
            <person name="Lam T.T."/>
            <person name="Chang Q.C."/>
            <person name="Ding S.J."/>
            <person name="Wang X.J."/>
            <person name="Zhu J.G."/>
            <person name="Ruan X.D."/>
            <person name="Zhao L."/>
            <person name="Wei J.T."/>
            <person name="Ye R.Z."/>
            <person name="Que T.C."/>
            <person name="Du C.H."/>
            <person name="Zhou Y.H."/>
            <person name="Cheng J.X."/>
            <person name="Dai P.F."/>
            <person name="Guo W.B."/>
            <person name="Han X.H."/>
            <person name="Huang E.J."/>
            <person name="Li L.F."/>
            <person name="Wei W."/>
            <person name="Gao Y.C."/>
            <person name="Liu J.Z."/>
            <person name="Shao H.Z."/>
            <person name="Wang X."/>
            <person name="Wang C.C."/>
            <person name="Yang T.C."/>
            <person name="Huo Q.B."/>
            <person name="Li W."/>
            <person name="Chen H.Y."/>
            <person name="Chen S.E."/>
            <person name="Zhou L.G."/>
            <person name="Ni X.B."/>
            <person name="Tian J.H."/>
            <person name="Sheng Y."/>
            <person name="Liu T."/>
            <person name="Pan Y.S."/>
            <person name="Xia L.Y."/>
            <person name="Li J."/>
            <person name="Zhao F."/>
            <person name="Cao W.C."/>
        </authorList>
    </citation>
    <scope>NUCLEOTIDE SEQUENCE [LARGE SCALE GENOMIC DNA]</scope>
    <source>
        <strain evidence="1">HaeL-2018</strain>
    </source>
</reference>
<sequence length="251" mass="28905">MLFVELENKISVGVVYRPPGSQVQTFMSKMEDVLQYFANNSCKAIICADFNLNTANNMNTEYQTLLSSYGFQNHIVNPTRVSANTSSIIDHILSNYFENCVQAGVITEDITDHYPTFLLATVDNRKMENQQTQLLERWDYKKTSQSLKEQDFSSVCEADANIAYDGFSKLLLSAYVKFKTYSRRATHFSVPLCPWMTQSIISVIKRKEHWRNKMKGNKDNPCYQAQHRSARNLSLALMCKRKKRVLQRPGP</sequence>
<evidence type="ECO:0000313" key="2">
    <source>
        <dbReference type="Proteomes" id="UP000821853"/>
    </source>
</evidence>
<dbReference type="VEuPathDB" id="VectorBase:HLOH_040372"/>
<accession>A0A9J6FX31</accession>
<dbReference type="OrthoDB" id="414730at2759"/>
<protein>
    <recommendedName>
        <fullName evidence="3">Endonuclease/exonuclease/phosphatase domain-containing protein</fullName>
    </recommendedName>
</protein>
<gene>
    <name evidence="1" type="ORF">HPB48_020380</name>
</gene>
<dbReference type="PANTHER" id="PTHR33776">
    <property type="entry name" value="ENDO/EXONUCLEASE/PHOSPHATASE DOMAIN-CONTAINING PROTEIN"/>
    <property type="match status" value="1"/>
</dbReference>
<dbReference type="AlphaFoldDB" id="A0A9J6FX31"/>
<name>A0A9J6FX31_HAELO</name>
<keyword evidence="2" id="KW-1185">Reference proteome</keyword>
<dbReference type="EMBL" id="JABSTR010000004">
    <property type="protein sequence ID" value="KAH9367661.1"/>
    <property type="molecule type" value="Genomic_DNA"/>
</dbReference>
<organism evidence="1 2">
    <name type="scientific">Haemaphysalis longicornis</name>
    <name type="common">Bush tick</name>
    <dbReference type="NCBI Taxonomy" id="44386"/>
    <lineage>
        <taxon>Eukaryota</taxon>
        <taxon>Metazoa</taxon>
        <taxon>Ecdysozoa</taxon>
        <taxon>Arthropoda</taxon>
        <taxon>Chelicerata</taxon>
        <taxon>Arachnida</taxon>
        <taxon>Acari</taxon>
        <taxon>Parasitiformes</taxon>
        <taxon>Ixodida</taxon>
        <taxon>Ixodoidea</taxon>
        <taxon>Ixodidae</taxon>
        <taxon>Haemaphysalinae</taxon>
        <taxon>Haemaphysalis</taxon>
    </lineage>
</organism>
<comment type="caution">
    <text evidence="1">The sequence shown here is derived from an EMBL/GenBank/DDBJ whole genome shotgun (WGS) entry which is preliminary data.</text>
</comment>
<dbReference type="OMA" id="CEADANI"/>
<dbReference type="Gene3D" id="3.60.10.10">
    <property type="entry name" value="Endonuclease/exonuclease/phosphatase"/>
    <property type="match status" value="1"/>
</dbReference>
<evidence type="ECO:0000313" key="1">
    <source>
        <dbReference type="EMBL" id="KAH9367661.1"/>
    </source>
</evidence>
<dbReference type="PANTHER" id="PTHR33776:SF4">
    <property type="entry name" value="ENDONUCLEASE_EXONUCLEASE_PHOSPHATASE DOMAIN-CONTAINING PROTEIN"/>
    <property type="match status" value="1"/>
</dbReference>
<dbReference type="Proteomes" id="UP000821853">
    <property type="component" value="Chromosome 2"/>
</dbReference>
<dbReference type="SUPFAM" id="SSF56219">
    <property type="entry name" value="DNase I-like"/>
    <property type="match status" value="1"/>
</dbReference>
<dbReference type="InterPro" id="IPR036691">
    <property type="entry name" value="Endo/exonu/phosph_ase_sf"/>
</dbReference>